<name>A0AAV4BEX8_9GAST</name>
<dbReference type="InterPro" id="IPR008979">
    <property type="entry name" value="Galactose-bd-like_sf"/>
</dbReference>
<evidence type="ECO:0000313" key="2">
    <source>
        <dbReference type="EMBL" id="GFO17992.1"/>
    </source>
</evidence>
<dbReference type="Gene3D" id="2.60.120.260">
    <property type="entry name" value="Galactose-binding domain-like"/>
    <property type="match status" value="1"/>
</dbReference>
<accession>A0AAV4BEX8</accession>
<evidence type="ECO:0000313" key="3">
    <source>
        <dbReference type="Proteomes" id="UP000735302"/>
    </source>
</evidence>
<protein>
    <submittedName>
        <fullName evidence="2">Fucolectin-related protein</fullName>
    </submittedName>
</protein>
<dbReference type="AlphaFoldDB" id="A0AAV4BEX8"/>
<gene>
    <name evidence="2" type="ORF">PoB_004449700</name>
</gene>
<comment type="caution">
    <text evidence="2">The sequence shown here is derived from an EMBL/GenBank/DDBJ whole genome shotgun (WGS) entry which is preliminary data.</text>
</comment>
<dbReference type="Gene3D" id="2.170.300.10">
    <property type="entry name" value="Tie2 ligand-binding domain superfamily"/>
    <property type="match status" value="2"/>
</dbReference>
<organism evidence="2 3">
    <name type="scientific">Plakobranchus ocellatus</name>
    <dbReference type="NCBI Taxonomy" id="259542"/>
    <lineage>
        <taxon>Eukaryota</taxon>
        <taxon>Metazoa</taxon>
        <taxon>Spiralia</taxon>
        <taxon>Lophotrochozoa</taxon>
        <taxon>Mollusca</taxon>
        <taxon>Gastropoda</taxon>
        <taxon>Heterobranchia</taxon>
        <taxon>Euthyneura</taxon>
        <taxon>Panpulmonata</taxon>
        <taxon>Sacoglossa</taxon>
        <taxon>Placobranchoidea</taxon>
        <taxon>Plakobranchidae</taxon>
        <taxon>Plakobranchus</taxon>
    </lineage>
</organism>
<keyword evidence="1" id="KW-0732">Signal</keyword>
<reference evidence="2 3" key="1">
    <citation type="journal article" date="2021" name="Elife">
        <title>Chloroplast acquisition without the gene transfer in kleptoplastic sea slugs, Plakobranchus ocellatus.</title>
        <authorList>
            <person name="Maeda T."/>
            <person name="Takahashi S."/>
            <person name="Yoshida T."/>
            <person name="Shimamura S."/>
            <person name="Takaki Y."/>
            <person name="Nagai Y."/>
            <person name="Toyoda A."/>
            <person name="Suzuki Y."/>
            <person name="Arimoto A."/>
            <person name="Ishii H."/>
            <person name="Satoh N."/>
            <person name="Nishiyama T."/>
            <person name="Hasebe M."/>
            <person name="Maruyama T."/>
            <person name="Minagawa J."/>
            <person name="Obokata J."/>
            <person name="Shigenobu S."/>
        </authorList>
    </citation>
    <scope>NUCLEOTIDE SEQUENCE [LARGE SCALE GENOMIC DNA]</scope>
</reference>
<proteinExistence type="predicted"/>
<dbReference type="InterPro" id="IPR052108">
    <property type="entry name" value="MEGF/SIB"/>
</dbReference>
<evidence type="ECO:0000256" key="1">
    <source>
        <dbReference type="SAM" id="SignalP"/>
    </source>
</evidence>
<feature type="signal peptide" evidence="1">
    <location>
        <begin position="1"/>
        <end position="26"/>
    </location>
</feature>
<dbReference type="EMBL" id="BLXT01004925">
    <property type="protein sequence ID" value="GFO17992.1"/>
    <property type="molecule type" value="Genomic_DNA"/>
</dbReference>
<dbReference type="PANTHER" id="PTHR24035:SF109">
    <property type="entry name" value="PROTEIN DRAPER"/>
    <property type="match status" value="1"/>
</dbReference>
<keyword evidence="3" id="KW-1185">Reference proteome</keyword>
<dbReference type="SUPFAM" id="SSF49785">
    <property type="entry name" value="Galactose-binding domain-like"/>
    <property type="match status" value="1"/>
</dbReference>
<dbReference type="Proteomes" id="UP000735302">
    <property type="component" value="Unassembled WGS sequence"/>
</dbReference>
<feature type="chain" id="PRO_5043853592" evidence="1">
    <location>
        <begin position="27"/>
        <end position="526"/>
    </location>
</feature>
<dbReference type="PANTHER" id="PTHR24035">
    <property type="entry name" value="MULTIPLE EPIDERMAL GROWTH FACTOR-LIKE DOMAINS PROTEIN"/>
    <property type="match status" value="1"/>
</dbReference>
<sequence>MNVRSYNKIGLKIFILFLLCAPRVYVAQSQSCDQGWFGDECQFQCHCAVNTGCDPSNGTCSAGCDPQWFGPACQYAVSELKVTSWSNLAWLKDNDDTTCNDRNVQPLTVELVTPHPLTWVRIVVRDTANLAVFQLSYHTPTPETSVPCTNPRSARVNDKTLDIFCPTPDVVSYVTLSGRGVSGLCSLYISGGRNVALKQKTEQSSLYKGWHADKAVDGNPSGRNMDFDPQKTCSHTSDEKNALSPGCCQNRLVNFTLQVISSSGSKLVYNYTQPGGSTQLVYIVVPSPMIQSPVKSVRFDVSKNTGTNIMTLCEVFAFGEVECSSGKFGRECEHDCNCADQTEACFVSTGGCPSGCAAGYTGEDCYTQVVCSLGKFGRECGHDCNCANQTEACFCFPLKFGVPAICVLLAYTAGNKLSSPSCISVVSKRQSDACALWMKFELIASKCHDAVPHLLIITPFAETELGDTLPYLQLFTQKPWSDAQVGAKVSTMPVCRWYDSSPKDTKRGSEAFEQASVGLQALDKCD</sequence>